<protein>
    <recommendedName>
        <fullName evidence="4">O-antigen ligase like membrane family protein</fullName>
    </recommendedName>
</protein>
<dbReference type="EMBL" id="VWEQ01000001">
    <property type="protein sequence ID" value="KAA4756198.1"/>
    <property type="molecule type" value="Genomic_DNA"/>
</dbReference>
<name>A0A5M5Q000_BACFG</name>
<feature type="transmembrane region" description="Helical" evidence="1">
    <location>
        <begin position="128"/>
        <end position="146"/>
    </location>
</feature>
<evidence type="ECO:0008006" key="4">
    <source>
        <dbReference type="Google" id="ProtNLM"/>
    </source>
</evidence>
<reference evidence="2 3" key="1">
    <citation type="journal article" date="2019" name="Nat. Med.">
        <title>A library of human gut bacterial isolates paired with longitudinal multiomics data enables mechanistic microbiome research.</title>
        <authorList>
            <person name="Poyet M."/>
            <person name="Groussin M."/>
            <person name="Gibbons S.M."/>
            <person name="Avila-Pacheco J."/>
            <person name="Jiang X."/>
            <person name="Kearney S.M."/>
            <person name="Perrotta A.R."/>
            <person name="Berdy B."/>
            <person name="Zhao S."/>
            <person name="Lieberman T.D."/>
            <person name="Swanson P.K."/>
            <person name="Smith M."/>
            <person name="Roesemann S."/>
            <person name="Alexander J.E."/>
            <person name="Rich S.A."/>
            <person name="Livny J."/>
            <person name="Vlamakis H."/>
            <person name="Clish C."/>
            <person name="Bullock K."/>
            <person name="Deik A."/>
            <person name="Scott J."/>
            <person name="Pierce K.A."/>
            <person name="Xavier R.J."/>
            <person name="Alm E.J."/>
        </authorList>
    </citation>
    <scope>NUCLEOTIDE SEQUENCE [LARGE SCALE GENOMIC DNA]</scope>
    <source>
        <strain evidence="2 3">BIOML-A106</strain>
    </source>
</reference>
<feature type="transmembrane region" description="Helical" evidence="1">
    <location>
        <begin position="333"/>
        <end position="352"/>
    </location>
</feature>
<accession>A0A5M5Q000</accession>
<feature type="transmembrane region" description="Helical" evidence="1">
    <location>
        <begin position="254"/>
        <end position="274"/>
    </location>
</feature>
<feature type="transmembrane region" description="Helical" evidence="1">
    <location>
        <begin position="34"/>
        <end position="52"/>
    </location>
</feature>
<evidence type="ECO:0000256" key="1">
    <source>
        <dbReference type="SAM" id="Phobius"/>
    </source>
</evidence>
<organism evidence="2 3">
    <name type="scientific">Bacteroides fragilis</name>
    <dbReference type="NCBI Taxonomy" id="817"/>
    <lineage>
        <taxon>Bacteria</taxon>
        <taxon>Pseudomonadati</taxon>
        <taxon>Bacteroidota</taxon>
        <taxon>Bacteroidia</taxon>
        <taxon>Bacteroidales</taxon>
        <taxon>Bacteroidaceae</taxon>
        <taxon>Bacteroides</taxon>
    </lineage>
</organism>
<proteinExistence type="predicted"/>
<evidence type="ECO:0000313" key="3">
    <source>
        <dbReference type="Proteomes" id="UP000479773"/>
    </source>
</evidence>
<feature type="transmembrane region" description="Helical" evidence="1">
    <location>
        <begin position="101"/>
        <end position="119"/>
    </location>
</feature>
<keyword evidence="1" id="KW-0472">Membrane</keyword>
<sequence length="411" mass="48403">MLNFKSLFLPSTQEDKFDRVCFNCIIFDVFFLPLFPWFSASISLPMLFVWYLKNSHKTRFIRERSFFGVIILLMFISTLICPLYEGGSKYDTTFFYSVKTLFMYLTSFWYYFFFTYFFFKYNRRITDIVYYSIIWITILGVFSYIYKDYFIVFKQIVCPFDPQPQRWLSGSELVFRYNYFWADPNNVAYAVSGLSLFYLIEQPINNYKKIVVLISIVITLFFTMSLGGIAVSCALYVLVILFTKKMSFSGNSRFVVIVICMCLIYFIVNNFTIIQEMYDSGIATRLDSYDSYGGVKAAGGRLKDLYSGIEKFNILFLLVGCGQEGFVTEIGHIYLLYLYGLPVYIYFMYVLFFKKKINYTDYVVLIPYFVGFSINISIIEQKFLLLNMVISAYYSAKVYRLNLFQGARICN</sequence>
<gene>
    <name evidence="2" type="ORF">F3B44_00130</name>
</gene>
<feature type="transmembrane region" description="Helical" evidence="1">
    <location>
        <begin position="359"/>
        <end position="379"/>
    </location>
</feature>
<keyword evidence="1" id="KW-0812">Transmembrane</keyword>
<keyword evidence="1" id="KW-1133">Transmembrane helix</keyword>
<dbReference type="AlphaFoldDB" id="A0A5M5Q000"/>
<feature type="transmembrane region" description="Helical" evidence="1">
    <location>
        <begin position="210"/>
        <end position="242"/>
    </location>
</feature>
<dbReference type="Proteomes" id="UP000479773">
    <property type="component" value="Unassembled WGS sequence"/>
</dbReference>
<evidence type="ECO:0000313" key="2">
    <source>
        <dbReference type="EMBL" id="KAA4756198.1"/>
    </source>
</evidence>
<comment type="caution">
    <text evidence="2">The sequence shown here is derived from an EMBL/GenBank/DDBJ whole genome shotgun (WGS) entry which is preliminary data.</text>
</comment>
<feature type="transmembrane region" description="Helical" evidence="1">
    <location>
        <begin position="64"/>
        <end position="85"/>
    </location>
</feature>